<dbReference type="SMART" id="SM00267">
    <property type="entry name" value="GGDEF"/>
    <property type="match status" value="1"/>
</dbReference>
<dbReference type="CDD" id="cd00130">
    <property type="entry name" value="PAS"/>
    <property type="match status" value="2"/>
</dbReference>
<dbReference type="PROSITE" id="PS50112">
    <property type="entry name" value="PAS"/>
    <property type="match status" value="2"/>
</dbReference>
<proteinExistence type="predicted"/>
<dbReference type="Pfam" id="PF00563">
    <property type="entry name" value="EAL"/>
    <property type="match status" value="1"/>
</dbReference>
<dbReference type="InterPro" id="IPR035919">
    <property type="entry name" value="EAL_sf"/>
</dbReference>
<dbReference type="EMBL" id="NHMK01000005">
    <property type="protein sequence ID" value="OWL98787.1"/>
    <property type="molecule type" value="Genomic_DNA"/>
</dbReference>
<evidence type="ECO:0000259" key="2">
    <source>
        <dbReference type="PROSITE" id="PS50113"/>
    </source>
</evidence>
<dbReference type="SUPFAM" id="SSF55785">
    <property type="entry name" value="PYP-like sensor domain (PAS domain)"/>
    <property type="match status" value="2"/>
</dbReference>
<feature type="domain" description="GGDEF" evidence="4">
    <location>
        <begin position="312"/>
        <end position="445"/>
    </location>
</feature>
<evidence type="ECO:0008006" key="7">
    <source>
        <dbReference type="Google" id="ProtNLM"/>
    </source>
</evidence>
<dbReference type="Proteomes" id="UP000197208">
    <property type="component" value="Unassembled WGS sequence"/>
</dbReference>
<dbReference type="PROSITE" id="PS50883">
    <property type="entry name" value="EAL"/>
    <property type="match status" value="1"/>
</dbReference>
<organism evidence="5 6">
    <name type="scientific">Deinococcus indicus</name>
    <dbReference type="NCBI Taxonomy" id="223556"/>
    <lineage>
        <taxon>Bacteria</taxon>
        <taxon>Thermotogati</taxon>
        <taxon>Deinococcota</taxon>
        <taxon>Deinococci</taxon>
        <taxon>Deinococcales</taxon>
        <taxon>Deinococcaceae</taxon>
        <taxon>Deinococcus</taxon>
    </lineage>
</organism>
<evidence type="ECO:0000259" key="4">
    <source>
        <dbReference type="PROSITE" id="PS50887"/>
    </source>
</evidence>
<accession>A0A246BSY3</accession>
<dbReference type="Pfam" id="PF00990">
    <property type="entry name" value="GGDEF"/>
    <property type="match status" value="1"/>
</dbReference>
<evidence type="ECO:0000259" key="3">
    <source>
        <dbReference type="PROSITE" id="PS50883"/>
    </source>
</evidence>
<evidence type="ECO:0000313" key="5">
    <source>
        <dbReference type="EMBL" id="OWL98787.1"/>
    </source>
</evidence>
<sequence length="710" mass="78307">MAINSRFLRMPRAPWSPAAVGPGLAETVLDVTDTLVMVLDARGCVVQFNRACERLSGLEAAQVLGQEVWPLVLEEHQRDVLAAAFMKGPFPNRQEHTWRAADGRRRVILWSNTAVLDRRGGVRLIIATGVDVTAEREAQAAQQESETRFRTLFEQSADGLVLIDPHDPDVPWRIVDCNEAFCRMNGYDPEDLIGASIDLLHPYPMMAQEGPELLAWIREEQPVHGEGAHRHRDGTVFPIESASSLVTVGGRELVLGRDRDISERKRAEEQLRQLAAQMTFDAQHDALTGLPNRALLLDRLQLELRRVARATSCVAVIFIDLDGFKRVNDMLGHAVGDDLLREVAVRLQACVRPSDTVARLGGDEFVVVVSDLSGREEAGRVAQRLHAALEPTVTLGGQQINVQSSMGVALHPPHSSLPANLLRQADMAMYQAKREGKNGVRFFASTLDVAAQSQMFTEVRLRRALQRQELHLHYQPQVDARTGALLGLEALVRWTDEQLGDVPPARFIPVAEESGLIVPLGQWVLNEACRQLAQWGPGVPVAVNVSVLEVARDDFVAGVRSTLERHGLSGTQLKLELTERLAVRDLHRAARHLSQLRDLGVRLSLDDFGMGQSSVSTLLKLPLDELKLDRSLLADLEDSPEARRIVESLIGLARGLNLSVIVEGVETTGQLEILRAMPCSAVQGYLTGRPAAPDAWTERIRAVQSERGDP</sequence>
<dbReference type="PROSITE" id="PS50887">
    <property type="entry name" value="GGDEF"/>
    <property type="match status" value="1"/>
</dbReference>
<feature type="domain" description="EAL" evidence="3">
    <location>
        <begin position="454"/>
        <end position="704"/>
    </location>
</feature>
<dbReference type="InterPro" id="IPR035965">
    <property type="entry name" value="PAS-like_dom_sf"/>
</dbReference>
<dbReference type="Pfam" id="PF13188">
    <property type="entry name" value="PAS_8"/>
    <property type="match status" value="1"/>
</dbReference>
<dbReference type="InterPro" id="IPR000014">
    <property type="entry name" value="PAS"/>
</dbReference>
<dbReference type="NCBIfam" id="TIGR00254">
    <property type="entry name" value="GGDEF"/>
    <property type="match status" value="1"/>
</dbReference>
<feature type="domain" description="PAC" evidence="2">
    <location>
        <begin position="223"/>
        <end position="273"/>
    </location>
</feature>
<dbReference type="PANTHER" id="PTHR44757:SF2">
    <property type="entry name" value="BIOFILM ARCHITECTURE MAINTENANCE PROTEIN MBAA"/>
    <property type="match status" value="1"/>
</dbReference>
<feature type="domain" description="PAS" evidence="1">
    <location>
        <begin position="145"/>
        <end position="202"/>
    </location>
</feature>
<dbReference type="Gene3D" id="3.20.20.450">
    <property type="entry name" value="EAL domain"/>
    <property type="match status" value="1"/>
</dbReference>
<dbReference type="InterPro" id="IPR000160">
    <property type="entry name" value="GGDEF_dom"/>
</dbReference>
<feature type="domain" description="PAC" evidence="2">
    <location>
        <begin position="92"/>
        <end position="144"/>
    </location>
</feature>
<dbReference type="CDD" id="cd01949">
    <property type="entry name" value="GGDEF"/>
    <property type="match status" value="1"/>
</dbReference>
<protein>
    <recommendedName>
        <fullName evidence="7">Diguanylate cyclase</fullName>
    </recommendedName>
</protein>
<reference evidence="5 6" key="1">
    <citation type="submission" date="2017-05" db="EMBL/GenBank/DDBJ databases">
        <title>De novo genome assembly of Deniococcus indicus strain DR1.</title>
        <authorList>
            <person name="Chauhan D."/>
            <person name="Yennamalli R.M."/>
            <person name="Priyadarshini R."/>
        </authorList>
    </citation>
    <scope>NUCLEOTIDE SEQUENCE [LARGE SCALE GENOMIC DNA]</scope>
    <source>
        <strain evidence="5 6">DR1</strain>
    </source>
</reference>
<dbReference type="InterPro" id="IPR043128">
    <property type="entry name" value="Rev_trsase/Diguanyl_cyclase"/>
</dbReference>
<comment type="caution">
    <text evidence="5">The sequence shown here is derived from an EMBL/GenBank/DDBJ whole genome shotgun (WGS) entry which is preliminary data.</text>
</comment>
<dbReference type="InterPro" id="IPR001610">
    <property type="entry name" value="PAC"/>
</dbReference>
<evidence type="ECO:0000313" key="6">
    <source>
        <dbReference type="Proteomes" id="UP000197208"/>
    </source>
</evidence>
<dbReference type="RefSeq" id="WP_088246821.1">
    <property type="nucleotide sequence ID" value="NZ_BNAM01000024.1"/>
</dbReference>
<dbReference type="SMART" id="SM00091">
    <property type="entry name" value="PAS"/>
    <property type="match status" value="2"/>
</dbReference>
<dbReference type="CDD" id="cd01948">
    <property type="entry name" value="EAL"/>
    <property type="match status" value="1"/>
</dbReference>
<dbReference type="Gene3D" id="3.30.70.270">
    <property type="match status" value="1"/>
</dbReference>
<dbReference type="InterPro" id="IPR029787">
    <property type="entry name" value="Nucleotide_cyclase"/>
</dbReference>
<keyword evidence="6" id="KW-1185">Reference proteome</keyword>
<dbReference type="InterPro" id="IPR001633">
    <property type="entry name" value="EAL_dom"/>
</dbReference>
<gene>
    <name evidence="5" type="ORF">CBQ26_01410</name>
</gene>
<name>A0A246BSY3_9DEIO</name>
<dbReference type="AlphaFoldDB" id="A0A246BSY3"/>
<dbReference type="InterPro" id="IPR013656">
    <property type="entry name" value="PAS_4"/>
</dbReference>
<dbReference type="InterPro" id="IPR052155">
    <property type="entry name" value="Biofilm_reg_signaling"/>
</dbReference>
<dbReference type="NCBIfam" id="TIGR00229">
    <property type="entry name" value="sensory_box"/>
    <property type="match status" value="2"/>
</dbReference>
<dbReference type="Pfam" id="PF08448">
    <property type="entry name" value="PAS_4"/>
    <property type="match status" value="1"/>
</dbReference>
<dbReference type="FunFam" id="3.30.70.270:FF:000001">
    <property type="entry name" value="Diguanylate cyclase domain protein"/>
    <property type="match status" value="1"/>
</dbReference>
<evidence type="ECO:0000259" key="1">
    <source>
        <dbReference type="PROSITE" id="PS50112"/>
    </source>
</evidence>
<dbReference type="Gene3D" id="3.30.450.20">
    <property type="entry name" value="PAS domain"/>
    <property type="match status" value="2"/>
</dbReference>
<feature type="domain" description="PAS" evidence="1">
    <location>
        <begin position="28"/>
        <end position="75"/>
    </location>
</feature>
<dbReference type="SMART" id="SM00086">
    <property type="entry name" value="PAC"/>
    <property type="match status" value="2"/>
</dbReference>
<dbReference type="SUPFAM" id="SSF55073">
    <property type="entry name" value="Nucleotide cyclase"/>
    <property type="match status" value="1"/>
</dbReference>
<dbReference type="OrthoDB" id="9759607at2"/>
<dbReference type="InterPro" id="IPR000700">
    <property type="entry name" value="PAS-assoc_C"/>
</dbReference>
<dbReference type="PROSITE" id="PS50113">
    <property type="entry name" value="PAC"/>
    <property type="match status" value="2"/>
</dbReference>
<dbReference type="SMART" id="SM00052">
    <property type="entry name" value="EAL"/>
    <property type="match status" value="1"/>
</dbReference>
<dbReference type="SUPFAM" id="SSF141868">
    <property type="entry name" value="EAL domain-like"/>
    <property type="match status" value="1"/>
</dbReference>
<dbReference type="PANTHER" id="PTHR44757">
    <property type="entry name" value="DIGUANYLATE CYCLASE DGCP"/>
    <property type="match status" value="1"/>
</dbReference>